<dbReference type="HOGENOM" id="CLU_2715839_0_0_7"/>
<sequence>MFDRDRIEKNCLRCKYLRLLDTSHGKCRIDRATLVELPTKGLEESCERWQDSGQQYFVRRGWLKAQKKKEQQ</sequence>
<proteinExistence type="predicted"/>
<evidence type="ECO:0000313" key="2">
    <source>
        <dbReference type="Proteomes" id="UP000000602"/>
    </source>
</evidence>
<dbReference type="AlphaFoldDB" id="Q6AK54"/>
<dbReference type="EMBL" id="CR522870">
    <property type="protein sequence ID" value="CAG37272.1"/>
    <property type="molecule type" value="Genomic_DNA"/>
</dbReference>
<organism evidence="1 2">
    <name type="scientific">Desulfotalea psychrophila (strain LSv54 / DSM 12343)</name>
    <dbReference type="NCBI Taxonomy" id="177439"/>
    <lineage>
        <taxon>Bacteria</taxon>
        <taxon>Pseudomonadati</taxon>
        <taxon>Thermodesulfobacteriota</taxon>
        <taxon>Desulfobulbia</taxon>
        <taxon>Desulfobulbales</taxon>
        <taxon>Desulfocapsaceae</taxon>
        <taxon>Desulfotalea</taxon>
    </lineage>
</organism>
<dbReference type="Proteomes" id="UP000000602">
    <property type="component" value="Chromosome"/>
</dbReference>
<name>Q6AK54_DESPS</name>
<keyword evidence="2" id="KW-1185">Reference proteome</keyword>
<accession>Q6AK54</accession>
<dbReference type="KEGG" id="dps:DP2543"/>
<protein>
    <submittedName>
        <fullName evidence="1">Uncharacterized protein</fullName>
    </submittedName>
</protein>
<reference evidence="2" key="1">
    <citation type="journal article" date="2004" name="Environ. Microbiol.">
        <title>The genome of Desulfotalea psychrophila, a sulfate-reducing bacterium from permanently cold Arctic sediments.</title>
        <authorList>
            <person name="Rabus R."/>
            <person name="Ruepp A."/>
            <person name="Frickey T."/>
            <person name="Rattei T."/>
            <person name="Fartmann B."/>
            <person name="Stark M."/>
            <person name="Bauer M."/>
            <person name="Zibat A."/>
            <person name="Lombardot T."/>
            <person name="Becker I."/>
            <person name="Amann J."/>
            <person name="Gellner K."/>
            <person name="Teeling H."/>
            <person name="Leuschner W.D."/>
            <person name="Gloeckner F.-O."/>
            <person name="Lupas A.N."/>
            <person name="Amann R."/>
            <person name="Klenk H.-P."/>
        </authorList>
    </citation>
    <scope>NUCLEOTIDE SEQUENCE [LARGE SCALE GENOMIC DNA]</scope>
    <source>
        <strain evidence="2">DSM 12343 / LSv54</strain>
    </source>
</reference>
<dbReference type="OrthoDB" id="5432664at2"/>
<gene>
    <name evidence="1" type="ordered locus">DP2543</name>
</gene>
<dbReference type="RefSeq" id="WP_011189784.1">
    <property type="nucleotide sequence ID" value="NC_006138.1"/>
</dbReference>
<evidence type="ECO:0000313" key="1">
    <source>
        <dbReference type="EMBL" id="CAG37272.1"/>
    </source>
</evidence>
<dbReference type="STRING" id="177439.DP2543"/>